<dbReference type="PROSITE" id="PS00018">
    <property type="entry name" value="EF_HAND_1"/>
    <property type="match status" value="1"/>
</dbReference>
<dbReference type="Proteomes" id="UP000287033">
    <property type="component" value="Unassembled WGS sequence"/>
</dbReference>
<dbReference type="GO" id="GO:0005886">
    <property type="term" value="C:plasma membrane"/>
    <property type="evidence" value="ECO:0007669"/>
    <property type="project" value="TreeGrafter"/>
</dbReference>
<evidence type="ECO:0000256" key="4">
    <source>
        <dbReference type="ARBA" id="ARBA00023224"/>
    </source>
</evidence>
<dbReference type="FunFam" id="1.10.238.10:FF:000071">
    <property type="entry name" value="Phosphoinositide phospholipase C"/>
    <property type="match status" value="1"/>
</dbReference>
<keyword evidence="7" id="KW-1185">Reference proteome</keyword>
<sequence>MSFKEIKNLLKMINIEADDEYAYQLFKQCDKSNTNKLEEHEIEEFCKFLMQRPELEEIFNYYSGEDQILTITEIKNFLKEQKEIATDENANAIIHKYELNETASSPDVTSNLGPSI</sequence>
<keyword evidence="2" id="KW-0963">Cytoplasm</keyword>
<protein>
    <recommendedName>
        <fullName evidence="5">EF-hand domain-containing protein</fullName>
    </recommendedName>
</protein>
<feature type="domain" description="EF-hand" evidence="5">
    <location>
        <begin position="17"/>
        <end position="52"/>
    </location>
</feature>
<dbReference type="OrthoDB" id="269822at2759"/>
<dbReference type="SUPFAM" id="SSF47473">
    <property type="entry name" value="EF-hand"/>
    <property type="match status" value="1"/>
</dbReference>
<proteinExistence type="predicted"/>
<evidence type="ECO:0000256" key="2">
    <source>
        <dbReference type="ARBA" id="ARBA00022490"/>
    </source>
</evidence>
<comment type="subcellular location">
    <subcellularLocation>
        <location evidence="1">Cytoplasm</location>
    </subcellularLocation>
</comment>
<comment type="caution">
    <text evidence="6">The sequence shown here is derived from an EMBL/GenBank/DDBJ whole genome shotgun (WGS) entry which is preliminary data.</text>
</comment>
<dbReference type="AlphaFoldDB" id="A0A401RFN0"/>
<dbReference type="GO" id="GO:0005737">
    <property type="term" value="C:cytoplasm"/>
    <property type="evidence" value="ECO:0007669"/>
    <property type="project" value="UniProtKB-SubCell"/>
</dbReference>
<accession>A0A401RFN0</accession>
<dbReference type="PANTHER" id="PTHR10336">
    <property type="entry name" value="PHOSPHOINOSITIDE-SPECIFIC PHOSPHOLIPASE C FAMILY PROTEIN"/>
    <property type="match status" value="1"/>
</dbReference>
<dbReference type="FunFam" id="1.10.238.10:FF:000005">
    <property type="entry name" value="Phosphoinositide phospholipase C"/>
    <property type="match status" value="1"/>
</dbReference>
<dbReference type="InterPro" id="IPR011992">
    <property type="entry name" value="EF-hand-dom_pair"/>
</dbReference>
<dbReference type="InterPro" id="IPR001192">
    <property type="entry name" value="PI-PLC_fam"/>
</dbReference>
<dbReference type="GO" id="GO:0005509">
    <property type="term" value="F:calcium ion binding"/>
    <property type="evidence" value="ECO:0007669"/>
    <property type="project" value="InterPro"/>
</dbReference>
<evidence type="ECO:0000256" key="3">
    <source>
        <dbReference type="ARBA" id="ARBA00022837"/>
    </source>
</evidence>
<evidence type="ECO:0000313" key="6">
    <source>
        <dbReference type="EMBL" id="GCC16958.1"/>
    </source>
</evidence>
<dbReference type="GO" id="GO:0035556">
    <property type="term" value="P:intracellular signal transduction"/>
    <property type="evidence" value="ECO:0007669"/>
    <property type="project" value="InterPro"/>
</dbReference>
<dbReference type="Gene3D" id="1.10.238.10">
    <property type="entry name" value="EF-hand"/>
    <property type="match status" value="2"/>
</dbReference>
<reference evidence="6 7" key="1">
    <citation type="journal article" date="2018" name="Nat. Ecol. Evol.">
        <title>Shark genomes provide insights into elasmobranch evolution and the origin of vertebrates.</title>
        <authorList>
            <person name="Hara Y"/>
            <person name="Yamaguchi K"/>
            <person name="Onimaru K"/>
            <person name="Kadota M"/>
            <person name="Koyanagi M"/>
            <person name="Keeley SD"/>
            <person name="Tatsumi K"/>
            <person name="Tanaka K"/>
            <person name="Motone F"/>
            <person name="Kageyama Y"/>
            <person name="Nozu R"/>
            <person name="Adachi N"/>
            <person name="Nishimura O"/>
            <person name="Nakagawa R"/>
            <person name="Tanegashima C"/>
            <person name="Kiyatake I"/>
            <person name="Matsumoto R"/>
            <person name="Murakumo K"/>
            <person name="Nishida K"/>
            <person name="Terakita A"/>
            <person name="Kuratani S"/>
            <person name="Sato K"/>
            <person name="Hyodo S Kuraku.S."/>
        </authorList>
    </citation>
    <scope>NUCLEOTIDE SEQUENCE [LARGE SCALE GENOMIC DNA]</scope>
</reference>
<dbReference type="GO" id="GO:0004435">
    <property type="term" value="F:phosphatidylinositol-4,5-bisphosphate phospholipase C activity"/>
    <property type="evidence" value="ECO:0007669"/>
    <property type="project" value="TreeGrafter"/>
</dbReference>
<dbReference type="InterPro" id="IPR039504">
    <property type="entry name" value="PLC-delta3_EF-hand"/>
</dbReference>
<dbReference type="PANTHER" id="PTHR10336:SF33">
    <property type="entry name" value="1-PHOSPHATIDYLINOSITOL 4,5-BISPHOSPHATE PHOSPHODIESTERASE DELTA-3"/>
    <property type="match status" value="1"/>
</dbReference>
<dbReference type="InterPro" id="IPR018247">
    <property type="entry name" value="EF_Hand_1_Ca_BS"/>
</dbReference>
<gene>
    <name evidence="6" type="ORF">chiPu_0020447</name>
</gene>
<keyword evidence="4" id="KW-0807">Transducer</keyword>
<evidence type="ECO:0000259" key="5">
    <source>
        <dbReference type="PROSITE" id="PS50222"/>
    </source>
</evidence>
<dbReference type="InterPro" id="IPR002048">
    <property type="entry name" value="EF_hand_dom"/>
</dbReference>
<organism evidence="6 7">
    <name type="scientific">Chiloscyllium punctatum</name>
    <name type="common">Brownbanded bambooshark</name>
    <name type="synonym">Hemiscyllium punctatum</name>
    <dbReference type="NCBI Taxonomy" id="137246"/>
    <lineage>
        <taxon>Eukaryota</taxon>
        <taxon>Metazoa</taxon>
        <taxon>Chordata</taxon>
        <taxon>Craniata</taxon>
        <taxon>Vertebrata</taxon>
        <taxon>Chondrichthyes</taxon>
        <taxon>Elasmobranchii</taxon>
        <taxon>Galeomorphii</taxon>
        <taxon>Galeoidea</taxon>
        <taxon>Orectolobiformes</taxon>
        <taxon>Hemiscylliidae</taxon>
        <taxon>Chiloscyllium</taxon>
    </lineage>
</organism>
<dbReference type="EMBL" id="BEZZ01002606">
    <property type="protein sequence ID" value="GCC16958.1"/>
    <property type="molecule type" value="Genomic_DNA"/>
</dbReference>
<evidence type="ECO:0000313" key="7">
    <source>
        <dbReference type="Proteomes" id="UP000287033"/>
    </source>
</evidence>
<evidence type="ECO:0000256" key="1">
    <source>
        <dbReference type="ARBA" id="ARBA00004496"/>
    </source>
</evidence>
<keyword evidence="3" id="KW-0106">Calcium</keyword>
<dbReference type="Pfam" id="PF14788">
    <property type="entry name" value="EF-hand_10"/>
    <property type="match status" value="1"/>
</dbReference>
<dbReference type="STRING" id="137246.A0A401RFN0"/>
<name>A0A401RFN0_CHIPU</name>
<dbReference type="PROSITE" id="PS50222">
    <property type="entry name" value="EF_HAND_2"/>
    <property type="match status" value="1"/>
</dbReference>